<dbReference type="OrthoDB" id="2020115at2759"/>
<proteinExistence type="predicted"/>
<dbReference type="InterPro" id="IPR005500">
    <property type="entry name" value="DUF309"/>
</dbReference>
<dbReference type="Gene3D" id="1.10.3450.10">
    <property type="entry name" value="TTHA0068-like"/>
    <property type="match status" value="1"/>
</dbReference>
<reference evidence="1" key="1">
    <citation type="submission" date="2022-11" db="EMBL/GenBank/DDBJ databases">
        <authorList>
            <person name="Hyden B.L."/>
            <person name="Feng K."/>
            <person name="Yates T."/>
            <person name="Jawdy S."/>
            <person name="Smart L.B."/>
            <person name="Muchero W."/>
        </authorList>
    </citation>
    <scope>NUCLEOTIDE SEQUENCE</scope>
    <source>
        <tissue evidence="1">Shoot tip</tissue>
    </source>
</reference>
<gene>
    <name evidence="1" type="ORF">OIU79_013304</name>
</gene>
<protein>
    <recommendedName>
        <fullName evidence="3">DUF309 domain-containing protein</fullName>
    </recommendedName>
</protein>
<dbReference type="PANTHER" id="PTHR34796:SF1">
    <property type="entry name" value="EXPRESSED PROTEIN"/>
    <property type="match status" value="1"/>
</dbReference>
<evidence type="ECO:0000313" key="2">
    <source>
        <dbReference type="Proteomes" id="UP001151532"/>
    </source>
</evidence>
<dbReference type="AlphaFoldDB" id="A0A9Q0Q534"/>
<dbReference type="SUPFAM" id="SSF140663">
    <property type="entry name" value="TTHA0068-like"/>
    <property type="match status" value="1"/>
</dbReference>
<accession>A0A9Q0Q534</accession>
<reference evidence="1" key="2">
    <citation type="journal article" date="2023" name="Int. J. Mol. Sci.">
        <title>De Novo Assembly and Annotation of 11 Diverse Shrub Willow (Salix) Genomes Reveals Novel Gene Organization in Sex-Linked Regions.</title>
        <authorList>
            <person name="Hyden B."/>
            <person name="Feng K."/>
            <person name="Yates T.B."/>
            <person name="Jawdy S."/>
            <person name="Cereghino C."/>
            <person name="Smart L.B."/>
            <person name="Muchero W."/>
        </authorList>
    </citation>
    <scope>NUCLEOTIDE SEQUENCE</scope>
    <source>
        <tissue evidence="1">Shoot tip</tissue>
    </source>
</reference>
<dbReference type="Proteomes" id="UP001151532">
    <property type="component" value="Chromosome 6"/>
</dbReference>
<dbReference type="PANTHER" id="PTHR34796">
    <property type="entry name" value="EXPRESSED PROTEIN"/>
    <property type="match status" value="1"/>
</dbReference>
<keyword evidence="2" id="KW-1185">Reference proteome</keyword>
<name>A0A9Q0Q534_SALPP</name>
<organism evidence="1 2">
    <name type="scientific">Salix purpurea</name>
    <name type="common">Purple osier willow</name>
    <dbReference type="NCBI Taxonomy" id="77065"/>
    <lineage>
        <taxon>Eukaryota</taxon>
        <taxon>Viridiplantae</taxon>
        <taxon>Streptophyta</taxon>
        <taxon>Embryophyta</taxon>
        <taxon>Tracheophyta</taxon>
        <taxon>Spermatophyta</taxon>
        <taxon>Magnoliopsida</taxon>
        <taxon>eudicotyledons</taxon>
        <taxon>Gunneridae</taxon>
        <taxon>Pentapetalae</taxon>
        <taxon>rosids</taxon>
        <taxon>fabids</taxon>
        <taxon>Malpighiales</taxon>
        <taxon>Salicaceae</taxon>
        <taxon>Saliceae</taxon>
        <taxon>Salix</taxon>
    </lineage>
</organism>
<dbReference type="Pfam" id="PF03745">
    <property type="entry name" value="DUF309"/>
    <property type="match status" value="1"/>
</dbReference>
<dbReference type="EMBL" id="JAPFFK010000017">
    <property type="protein sequence ID" value="KAJ6700238.1"/>
    <property type="molecule type" value="Genomic_DNA"/>
</dbReference>
<sequence>MATNLKFLPISSASSILPSSGVRSSIHNKSSINTSSLSKNAHHPLVSSIFKQDTAGKYSTPFRASYRNYSEEDDDDGEDCSFEAAAALFNKREYYRCHDVLESLWIKSEEPTRTLYHGILQCAVGFHHLFNQNHKGAMMELGEGLCKLRRMDFESGTFPSIELAACGDDLCVAMYQSERSYQLLGAYAAGQHLYRLEKNPSDGTDIVFCPRSSYSGEPPKENSNYMQ</sequence>
<comment type="caution">
    <text evidence="1">The sequence shown here is derived from an EMBL/GenBank/DDBJ whole genome shotgun (WGS) entry which is preliminary data.</text>
</comment>
<evidence type="ECO:0000313" key="1">
    <source>
        <dbReference type="EMBL" id="KAJ6700238.1"/>
    </source>
</evidence>
<dbReference type="InterPro" id="IPR023203">
    <property type="entry name" value="TTHA0068_sf"/>
</dbReference>
<evidence type="ECO:0008006" key="3">
    <source>
        <dbReference type="Google" id="ProtNLM"/>
    </source>
</evidence>